<evidence type="ECO:0000313" key="14">
    <source>
        <dbReference type="Proteomes" id="UP000007110"/>
    </source>
</evidence>
<dbReference type="GO" id="GO:0051603">
    <property type="term" value="P:proteolysis involved in protein catabolic process"/>
    <property type="evidence" value="ECO:0000318"/>
    <property type="project" value="GO_Central"/>
</dbReference>
<keyword evidence="14" id="KW-1185">Reference proteome</keyword>
<keyword evidence="3 12" id="KW-0963">Cytoplasm</keyword>
<evidence type="ECO:0000256" key="8">
    <source>
        <dbReference type="ARBA" id="ARBA00023145"/>
    </source>
</evidence>
<comment type="subunit">
    <text evidence="12">Component of the proteasome complex.</text>
</comment>
<evidence type="ECO:0000256" key="7">
    <source>
        <dbReference type="ARBA" id="ARBA00022942"/>
    </source>
</evidence>
<dbReference type="CTD" id="5693"/>
<comment type="subunit">
    <text evidence="10">The 26S proteasome consists of a 20S proteasome core and two 19S regulatory subunits. The 20S proteasome core is a barrel-shaped complex made of 28 subunits that are arranged in four stacked rings. The two outer rings are each formed by seven alpha subunits, and the two inner rings are formed by seven beta subunits. The proteolytic activity is exerted by three beta-subunits PSMB5, PSMB6 and PSMB7. Directly interacts with POMP. Interacts with ABCB1 and TAP1.</text>
</comment>
<evidence type="ECO:0000256" key="3">
    <source>
        <dbReference type="ARBA" id="ARBA00022490"/>
    </source>
</evidence>
<dbReference type="PANTHER" id="PTHR32194">
    <property type="entry name" value="METALLOPROTEASE TLDD"/>
    <property type="match status" value="1"/>
</dbReference>
<evidence type="ECO:0000313" key="13">
    <source>
        <dbReference type="EnsemblMetazoa" id="XP_030831215"/>
    </source>
</evidence>
<comment type="catalytic activity">
    <reaction evidence="1">
        <text>Cleavage of peptide bonds with very broad specificity.</text>
        <dbReference type="EC" id="3.4.25.1"/>
    </reaction>
</comment>
<evidence type="ECO:0000256" key="1">
    <source>
        <dbReference type="ARBA" id="ARBA00001198"/>
    </source>
</evidence>
<keyword evidence="7 12" id="KW-0647">Proteasome</keyword>
<dbReference type="PROSITE" id="PS51476">
    <property type="entry name" value="PROTEASOME_BETA_2"/>
    <property type="match status" value="1"/>
</dbReference>
<evidence type="ECO:0000256" key="12">
    <source>
        <dbReference type="RuleBase" id="RU004203"/>
    </source>
</evidence>
<keyword evidence="8" id="KW-0865">Zymogen</keyword>
<dbReference type="InterPro" id="IPR029055">
    <property type="entry name" value="Ntn_hydrolases_N"/>
</dbReference>
<reference evidence="14" key="1">
    <citation type="submission" date="2015-02" db="EMBL/GenBank/DDBJ databases">
        <title>Genome sequencing for Strongylocentrotus purpuratus.</title>
        <authorList>
            <person name="Murali S."/>
            <person name="Liu Y."/>
            <person name="Vee V."/>
            <person name="English A."/>
            <person name="Wang M."/>
            <person name="Skinner E."/>
            <person name="Han Y."/>
            <person name="Muzny D.M."/>
            <person name="Worley K.C."/>
            <person name="Gibbs R.A."/>
        </authorList>
    </citation>
    <scope>NUCLEOTIDE SEQUENCE</scope>
</reference>
<comment type="function">
    <text evidence="12">Component of the proteasome, a multicatalytic proteinase complex which is characterized by its ability to cleave peptides with Arg, Phe, Tyr, Leu, and Glu adjacent to the leaving group at neutral or slightly basic pH. The proteasome has an ATP-dependent proteolytic activity.</text>
</comment>
<evidence type="ECO:0000256" key="2">
    <source>
        <dbReference type="ARBA" id="ARBA00003802"/>
    </source>
</evidence>
<keyword evidence="9 12" id="KW-0539">Nucleus</keyword>
<sequence>MALASVCEETFGSNSSRFSSHPRVDFGVNFTADDPLANSKFTVPAVAEPADFLANIADSETGPKIRFLHGTTTLGFKFEHGVVIAVDSRATAGPYIASQSVKKVIEINPYLLGTMAGGAADCAFWERVLAEQCRIYELRNKERISVAAASKLLANMLYNYKGMGLSVGTMICGWDKRGPGLYYVDSDGNRLTNNIFSVGSGSPYAYGVLDEGYKWELSVEDALDLGQRAIYHATHRDAYSGGVVNLYHMQETGWVKISSTDVKDLHYRYQDEKK</sequence>
<dbReference type="InterPro" id="IPR023333">
    <property type="entry name" value="Proteasome_suB-type"/>
</dbReference>
<dbReference type="AlphaFoldDB" id="A0A7M7SU22"/>
<dbReference type="CDD" id="cd03761">
    <property type="entry name" value="proteasome_beta_type_5"/>
    <property type="match status" value="1"/>
</dbReference>
<dbReference type="GO" id="GO:0005654">
    <property type="term" value="C:nucleoplasm"/>
    <property type="evidence" value="ECO:0007669"/>
    <property type="project" value="UniProtKB-ARBA"/>
</dbReference>
<proteinExistence type="inferred from homology"/>
<keyword evidence="5" id="KW-0888">Threonine protease</keyword>
<dbReference type="Gene3D" id="3.60.20.10">
    <property type="entry name" value="Glutamine Phosphoribosylpyrophosphate, subunit 1, domain 1"/>
    <property type="match status" value="1"/>
</dbReference>
<comment type="similarity">
    <text evidence="12">Belongs to the peptidase T1B family.</text>
</comment>
<dbReference type="RefSeq" id="XP_030831215.1">
    <property type="nucleotide sequence ID" value="XM_030975355.1"/>
</dbReference>
<dbReference type="FunFam" id="3.60.20.10:FF:000030">
    <property type="entry name" value="Proteasome subunit beta"/>
    <property type="match status" value="1"/>
</dbReference>
<dbReference type="EnsemblMetazoa" id="XM_030975355">
    <property type="protein sequence ID" value="XP_030831215"/>
    <property type="gene ID" value="LOC587539"/>
</dbReference>
<evidence type="ECO:0000256" key="5">
    <source>
        <dbReference type="ARBA" id="ARBA00022698"/>
    </source>
</evidence>
<feature type="active site" description="Nucleophile" evidence="11">
    <location>
        <position position="71"/>
    </location>
</feature>
<reference evidence="13" key="2">
    <citation type="submission" date="2021-01" db="UniProtKB">
        <authorList>
            <consortium name="EnsemblMetazoa"/>
        </authorList>
    </citation>
    <scope>IDENTIFICATION</scope>
</reference>
<dbReference type="InterPro" id="IPR001353">
    <property type="entry name" value="Proteasome_sua/b"/>
</dbReference>
<dbReference type="SUPFAM" id="SSF56235">
    <property type="entry name" value="N-terminal nucleophile aminohydrolases (Ntn hydrolases)"/>
    <property type="match status" value="1"/>
</dbReference>
<evidence type="ECO:0000256" key="9">
    <source>
        <dbReference type="ARBA" id="ARBA00023242"/>
    </source>
</evidence>
<evidence type="ECO:0000256" key="6">
    <source>
        <dbReference type="ARBA" id="ARBA00022801"/>
    </source>
</evidence>
<keyword evidence="6" id="KW-0378">Hydrolase</keyword>
<evidence type="ECO:0000256" key="4">
    <source>
        <dbReference type="ARBA" id="ARBA00022670"/>
    </source>
</evidence>
<name>A0A7M7SU22_STRPU</name>
<protein>
    <recommendedName>
        <fullName evidence="12">Proteasome subunit beta</fullName>
    </recommendedName>
</protein>
<dbReference type="PRINTS" id="PR00141">
    <property type="entry name" value="PROTEASOME"/>
</dbReference>
<dbReference type="Pfam" id="PF00227">
    <property type="entry name" value="Proteasome"/>
    <property type="match status" value="1"/>
</dbReference>
<dbReference type="GO" id="GO:0005839">
    <property type="term" value="C:proteasome core complex"/>
    <property type="evidence" value="ECO:0007669"/>
    <property type="project" value="InterPro"/>
</dbReference>
<dbReference type="PROSITE" id="PS00854">
    <property type="entry name" value="PROTEASOME_BETA_1"/>
    <property type="match status" value="1"/>
</dbReference>
<keyword evidence="4" id="KW-0645">Protease</keyword>
<dbReference type="InParanoid" id="A0A7M7SU22"/>
<dbReference type="OMA" id="NLGMAMQ"/>
<organism evidence="13 14">
    <name type="scientific">Strongylocentrotus purpuratus</name>
    <name type="common">Purple sea urchin</name>
    <dbReference type="NCBI Taxonomy" id="7668"/>
    <lineage>
        <taxon>Eukaryota</taxon>
        <taxon>Metazoa</taxon>
        <taxon>Echinodermata</taxon>
        <taxon>Eleutherozoa</taxon>
        <taxon>Echinozoa</taxon>
        <taxon>Echinoidea</taxon>
        <taxon>Euechinoidea</taxon>
        <taxon>Echinacea</taxon>
        <taxon>Camarodonta</taxon>
        <taxon>Echinidea</taxon>
        <taxon>Strongylocentrotidae</taxon>
        <taxon>Strongylocentrotus</taxon>
    </lineage>
</organism>
<evidence type="ECO:0000256" key="10">
    <source>
        <dbReference type="ARBA" id="ARBA00046629"/>
    </source>
</evidence>
<dbReference type="GO" id="GO:0004298">
    <property type="term" value="F:threonine-type endopeptidase activity"/>
    <property type="evidence" value="ECO:0007669"/>
    <property type="project" value="UniProtKB-KW"/>
</dbReference>
<comment type="function">
    <text evidence="2">Component of the 20S core proteasome complex involved in the proteolytic degradation of most intracellular proteins. This complex plays numerous essential roles within the cell by associating with different regulatory particles. Associated with two 19S regulatory particles, forms the 26S proteasome and thus participates in the ATP-dependent degradation of ubiquitinated proteins. The 26S proteasome plays a key role in the maintenance of protein homeostasis by removing misfolded or damaged proteins that could impair cellular functions, and by removing proteins whose functions are no longer required. Associated with the PA200 or PA28, the 20S proteasome mediates ubiquitin-independent protein degradation. This type of proteolysis is required in several pathways including spermatogenesis (20S-PA200 complex) or generation of a subset of MHC class I-presented antigenic peptides (20S-PA28 complex). Within the 20S core complex, PSMB5 displays a chymotrypsin-like activity.</text>
</comment>
<dbReference type="GeneID" id="587539"/>
<dbReference type="InterPro" id="IPR000243">
    <property type="entry name" value="Pept_T1A_subB"/>
</dbReference>
<dbReference type="KEGG" id="spu:587539"/>
<dbReference type="PANTHER" id="PTHR32194:SF3">
    <property type="entry name" value="PROTEASOME SUBUNIT BETA"/>
    <property type="match status" value="1"/>
</dbReference>
<dbReference type="OrthoDB" id="37597at2759"/>
<dbReference type="Proteomes" id="UP000007110">
    <property type="component" value="Unassembled WGS sequence"/>
</dbReference>
<evidence type="ECO:0000256" key="11">
    <source>
        <dbReference type="PIRSR" id="PIRSR600243-1"/>
    </source>
</evidence>
<dbReference type="GO" id="GO:0005737">
    <property type="term" value="C:cytoplasm"/>
    <property type="evidence" value="ECO:0000318"/>
    <property type="project" value="GO_Central"/>
</dbReference>
<accession>A0A7M7SU22</accession>
<dbReference type="InterPro" id="IPR016050">
    <property type="entry name" value="Proteasome_bsu_CS"/>
</dbReference>
<comment type="subcellular location">
    <subcellularLocation>
        <location evidence="12">Cytoplasm</location>
    </subcellularLocation>
    <subcellularLocation>
        <location evidence="12">Nucleus</location>
    </subcellularLocation>
</comment>